<dbReference type="EMBL" id="JADOEL010000003">
    <property type="protein sequence ID" value="MBF8177232.1"/>
    <property type="molecule type" value="Genomic_DNA"/>
</dbReference>
<dbReference type="InterPro" id="IPR036397">
    <property type="entry name" value="RNaseH_sf"/>
</dbReference>
<dbReference type="InterPro" id="IPR012337">
    <property type="entry name" value="RNaseH-like_sf"/>
</dbReference>
<organism evidence="1 2">
    <name type="scientific">Herminiimonas contaminans</name>
    <dbReference type="NCBI Taxonomy" id="1111140"/>
    <lineage>
        <taxon>Bacteria</taxon>
        <taxon>Pseudomonadati</taxon>
        <taxon>Pseudomonadota</taxon>
        <taxon>Betaproteobacteria</taxon>
        <taxon>Burkholderiales</taxon>
        <taxon>Oxalobacteraceae</taxon>
        <taxon>Herminiimonas</taxon>
    </lineage>
</organism>
<dbReference type="Gene3D" id="3.30.420.10">
    <property type="entry name" value="Ribonuclease H-like superfamily/Ribonuclease H"/>
    <property type="match status" value="1"/>
</dbReference>
<proteinExistence type="predicted"/>
<protein>
    <submittedName>
        <fullName evidence="1">Uncharacterized protein</fullName>
    </submittedName>
</protein>
<keyword evidence="2" id="KW-1185">Reference proteome</keyword>
<name>A0ABS0EQX1_9BURK</name>
<evidence type="ECO:0000313" key="1">
    <source>
        <dbReference type="EMBL" id="MBF8177232.1"/>
    </source>
</evidence>
<dbReference type="SUPFAM" id="SSF53098">
    <property type="entry name" value="Ribonuclease H-like"/>
    <property type="match status" value="1"/>
</dbReference>
<comment type="caution">
    <text evidence="1">The sequence shown here is derived from an EMBL/GenBank/DDBJ whole genome shotgun (WGS) entry which is preliminary data.</text>
</comment>
<dbReference type="Proteomes" id="UP000657372">
    <property type="component" value="Unassembled WGS sequence"/>
</dbReference>
<sequence length="174" mass="19034">MNILSIDIGTTTGWALATSDGKVRGGSVKTAPTRMEGPGARWLKFRAFLAETQRSVDQIHVVYYERVLRHTAVQAAHVYGGFEAMLQVWCESNRVRMVAVPVPVIKKSWTGKGNADKVAMVAMAKSRGFNPVDDNHADALALLAYALGIEWRAPRTDHSLMEPPAAPLFDEVTG</sequence>
<accession>A0ABS0EQX1</accession>
<dbReference type="RefSeq" id="WP_195874986.1">
    <property type="nucleotide sequence ID" value="NZ_JADOEL010000003.1"/>
</dbReference>
<evidence type="ECO:0000313" key="2">
    <source>
        <dbReference type="Proteomes" id="UP000657372"/>
    </source>
</evidence>
<gene>
    <name evidence="1" type="ORF">IXC47_06025</name>
</gene>
<reference evidence="1 2" key="1">
    <citation type="submission" date="2020-11" db="EMBL/GenBank/DDBJ databases">
        <title>WGS of Herminiimonas contaminans strain Marseille-Q4544 isolated from planarians Schmidtea mediterranea.</title>
        <authorList>
            <person name="Kangale L."/>
        </authorList>
    </citation>
    <scope>NUCLEOTIDE SEQUENCE [LARGE SCALE GENOMIC DNA]</scope>
    <source>
        <strain evidence="1 2">Marseille-Q4544</strain>
    </source>
</reference>